<dbReference type="Pfam" id="PF13560">
    <property type="entry name" value="HTH_31"/>
    <property type="match status" value="1"/>
</dbReference>
<dbReference type="SUPFAM" id="SSF47413">
    <property type="entry name" value="lambda repressor-like DNA-binding domains"/>
    <property type="match status" value="1"/>
</dbReference>
<dbReference type="Pfam" id="PF19054">
    <property type="entry name" value="DUF5753"/>
    <property type="match status" value="1"/>
</dbReference>
<proteinExistence type="predicted"/>
<dbReference type="CDD" id="cd00093">
    <property type="entry name" value="HTH_XRE"/>
    <property type="match status" value="1"/>
</dbReference>
<dbReference type="Proteomes" id="UP000805614">
    <property type="component" value="Unassembled WGS sequence"/>
</dbReference>
<dbReference type="Gene3D" id="1.10.260.40">
    <property type="entry name" value="lambda repressor-like DNA-binding domains"/>
    <property type="match status" value="1"/>
</dbReference>
<dbReference type="SMART" id="SM00530">
    <property type="entry name" value="HTH_XRE"/>
    <property type="match status" value="1"/>
</dbReference>
<dbReference type="InterPro" id="IPR001387">
    <property type="entry name" value="Cro/C1-type_HTH"/>
</dbReference>
<organism evidence="2 3">
    <name type="scientific">Actinomadura alba</name>
    <dbReference type="NCBI Taxonomy" id="406431"/>
    <lineage>
        <taxon>Bacteria</taxon>
        <taxon>Bacillati</taxon>
        <taxon>Actinomycetota</taxon>
        <taxon>Actinomycetes</taxon>
        <taxon>Streptosporangiales</taxon>
        <taxon>Thermomonosporaceae</taxon>
        <taxon>Actinomadura</taxon>
    </lineage>
</organism>
<dbReference type="InterPro" id="IPR010982">
    <property type="entry name" value="Lambda_DNA-bd_dom_sf"/>
</dbReference>
<accession>A0ABR7M1Y8</accession>
<evidence type="ECO:0000259" key="1">
    <source>
        <dbReference type="SMART" id="SM00530"/>
    </source>
</evidence>
<dbReference type="InterPro" id="IPR043917">
    <property type="entry name" value="DUF5753"/>
</dbReference>
<evidence type="ECO:0000313" key="3">
    <source>
        <dbReference type="Proteomes" id="UP000805614"/>
    </source>
</evidence>
<dbReference type="EMBL" id="JABVEC010000056">
    <property type="protein sequence ID" value="MBC6471084.1"/>
    <property type="molecule type" value="Genomic_DNA"/>
</dbReference>
<dbReference type="RefSeq" id="WP_187248124.1">
    <property type="nucleotide sequence ID" value="NZ_BAAAOK010000002.1"/>
</dbReference>
<gene>
    <name evidence="2" type="ORF">HKK74_37185</name>
</gene>
<feature type="domain" description="HTH cro/C1-type" evidence="1">
    <location>
        <begin position="20"/>
        <end position="75"/>
    </location>
</feature>
<protein>
    <submittedName>
        <fullName evidence="2">Helix-turn-helix domain-containing protein</fullName>
    </submittedName>
</protein>
<evidence type="ECO:0000313" key="2">
    <source>
        <dbReference type="EMBL" id="MBC6471084.1"/>
    </source>
</evidence>
<reference evidence="2 3" key="1">
    <citation type="submission" date="2020-06" db="EMBL/GenBank/DDBJ databases">
        <title>Actinomadura xiongansis sp. nov., isolated from soil of Baiyangdian.</title>
        <authorList>
            <person name="Zhang X."/>
        </authorList>
    </citation>
    <scope>NUCLEOTIDE SEQUENCE [LARGE SCALE GENOMIC DNA]</scope>
    <source>
        <strain evidence="2 3">HBUM206468</strain>
    </source>
</reference>
<name>A0ABR7M1Y8_9ACTN</name>
<comment type="caution">
    <text evidence="2">The sequence shown here is derived from an EMBL/GenBank/DDBJ whole genome shotgun (WGS) entry which is preliminary data.</text>
</comment>
<keyword evidence="3" id="KW-1185">Reference proteome</keyword>
<sequence length="269" mass="29903">MSLRQSLDPRSSMWHLLAYYLHFLREKHGLSCAGAGRIAKAARQTVSHWEAGRLTPSEDQVAALDREYGTGGLLSLLLYHAKTGHDPDWLRTHLELELRASVLKIYELGWVPGLLQTEDYARALFVPTGLKDVEGQVAQRMERQQILGREDPPMLWVLLAEPVLEWQVGGAEVMRNQLTRLLEISELPNVVLRIVPKTAGAHMGLNGSFKIMKVSGVDLVYTEALGGGRLAQGSPEVEAYEEWHDRIGAVALPIDSSRDLIAGKLEISK</sequence>